<name>A0AAX4JXH2_9TREE</name>
<evidence type="ECO:0000259" key="2">
    <source>
        <dbReference type="Pfam" id="PF12657"/>
    </source>
</evidence>
<gene>
    <name evidence="4" type="ORF">L201_004274</name>
</gene>
<dbReference type="EMBL" id="CP144102">
    <property type="protein sequence ID" value="WWC89352.1"/>
    <property type="molecule type" value="Genomic_DNA"/>
</dbReference>
<dbReference type="GeneID" id="91094944"/>
<feature type="region of interest" description="Disordered" evidence="1">
    <location>
        <begin position="72"/>
        <end position="129"/>
    </location>
</feature>
<dbReference type="GO" id="GO:0006384">
    <property type="term" value="P:transcription initiation at RNA polymerase III promoter"/>
    <property type="evidence" value="ECO:0007669"/>
    <property type="project" value="InterPro"/>
</dbReference>
<proteinExistence type="predicted"/>
<organism evidence="4 5">
    <name type="scientific">Kwoniella dendrophila CBS 6074</name>
    <dbReference type="NCBI Taxonomy" id="1295534"/>
    <lineage>
        <taxon>Eukaryota</taxon>
        <taxon>Fungi</taxon>
        <taxon>Dikarya</taxon>
        <taxon>Basidiomycota</taxon>
        <taxon>Agaricomycotina</taxon>
        <taxon>Tremellomycetes</taxon>
        <taxon>Tremellales</taxon>
        <taxon>Cryptococcaceae</taxon>
        <taxon>Kwoniella</taxon>
    </lineage>
</organism>
<dbReference type="PANTHER" id="PTHR15496:SF2">
    <property type="entry name" value="GENERAL TRANSCRIPTION FACTOR 3C POLYPEPTIDE 4"/>
    <property type="match status" value="1"/>
</dbReference>
<evidence type="ECO:0008006" key="6">
    <source>
        <dbReference type="Google" id="ProtNLM"/>
    </source>
</evidence>
<dbReference type="RefSeq" id="XP_066076115.1">
    <property type="nucleotide sequence ID" value="XM_066220018.1"/>
</dbReference>
<dbReference type="InterPro" id="IPR024764">
    <property type="entry name" value="TFIIIC_Znf"/>
</dbReference>
<feature type="compositionally biased region" description="Acidic residues" evidence="1">
    <location>
        <begin position="93"/>
        <end position="106"/>
    </location>
</feature>
<evidence type="ECO:0000256" key="1">
    <source>
        <dbReference type="SAM" id="MobiDB-lite"/>
    </source>
</evidence>
<reference evidence="4 5" key="1">
    <citation type="submission" date="2024-01" db="EMBL/GenBank/DDBJ databases">
        <title>Comparative genomics of Cryptococcus and Kwoniella reveals pathogenesis evolution and contrasting modes of karyotype evolution via chromosome fusion or intercentromeric recombination.</title>
        <authorList>
            <person name="Coelho M.A."/>
            <person name="David-Palma M."/>
            <person name="Shea T."/>
            <person name="Bowers K."/>
            <person name="McGinley-Smith S."/>
            <person name="Mohammad A.W."/>
            <person name="Gnirke A."/>
            <person name="Yurkov A.M."/>
            <person name="Nowrousian M."/>
            <person name="Sun S."/>
            <person name="Cuomo C.A."/>
            <person name="Heitman J."/>
        </authorList>
    </citation>
    <scope>NUCLEOTIDE SEQUENCE [LARGE SCALE GENOMIC DNA]</scope>
    <source>
        <strain evidence="4 5">CBS 6074</strain>
    </source>
</reference>
<dbReference type="PANTHER" id="PTHR15496">
    <property type="entry name" value="GENERAL TRANSCRIPTION FACTOR 3C POLYPEPTIDE 4 FAMILY"/>
    <property type="match status" value="1"/>
</dbReference>
<dbReference type="InterPro" id="IPR036322">
    <property type="entry name" value="WD40_repeat_dom_sf"/>
</dbReference>
<sequence>MTIDPYDNPPTILATRIFPGILPSTSQHNVSWNEDGQCLFITKKGVNILTPHLTTTFSPPPTLVDPTLQLKDNNNNSSNVRNQAGNSFVVEDGASDDDEVDLDGGLDEPLISGLDNTTTNNNNNSSKVKSKIRMKRPKNGEIKFWNTGIELDKEGKRNDHYGWNEYNDEIDTVLIEKDVTTRQAIWSPSGLTDLGGSLLVGLSSAMQVSVYAPRNDPYTKQWDEIADLTSIMKGLIPPKEGPLSLKESLGLRTMSIQWSSHLPLPSMIGIDGSLLALSNRAGKITFWSYGLDKRFHQLRSSDVCQIGGWVSDMAWSEWKVLDDESCEAHLALTLTDGSIRVITVIRKIELKSSGRREWALDIHPSFMIDRGDKRTITSIKWIEDVLIWTKPGTVHIFAGEGNRTVQWNGILSLRLERVGNWASANALGPCIGINRINRDTLVIVLSSLTTHIIENFTTSPQLAHPHTSLRNALALRDIFEDHLHSDPLIKIRFRSIEMQPEGWTANTSGWTSLGWGGAGTWVTEPMSFHTLDNATEGKRSMTFVIGNPGKARLSPDESVIEALKGILSDSPKLLYCSPGRILMPYLLHILSLRGPEFMMDELFGLLSSVLDGSQDDLSKKKEQGNENLIEEFWVDATLDRLRLAYVLASWCETTYPSSAEKFRPITNALSILISSQLLAKLMTWVITYLSSGGIGNSDRQFSSQVIKSANQLSDEKSKSHSLSQLAAELDSKLSKDGMANNAEHQNWEERCPACHNEVGSEGICSKGHVWSRCSITHLLVTHPHYRVCSTCPAISLLPKKHLSVPIVVDDQGKDHDYRRFQVNPEHSEENEDKLIQVALESAVCCLNCGGRWQRAV</sequence>
<dbReference type="InterPro" id="IPR044230">
    <property type="entry name" value="GTF3C4"/>
</dbReference>
<dbReference type="GO" id="GO:0004402">
    <property type="term" value="F:histone acetyltransferase activity"/>
    <property type="evidence" value="ECO:0007669"/>
    <property type="project" value="InterPro"/>
</dbReference>
<evidence type="ECO:0000313" key="4">
    <source>
        <dbReference type="EMBL" id="WWC89352.1"/>
    </source>
</evidence>
<evidence type="ECO:0000259" key="3">
    <source>
        <dbReference type="Pfam" id="PF12660"/>
    </source>
</evidence>
<feature type="domain" description="Transcription factor IIIC putative zinc-finger" evidence="3">
    <location>
        <begin position="743"/>
        <end position="851"/>
    </location>
</feature>
<dbReference type="SUPFAM" id="SSF50978">
    <property type="entry name" value="WD40 repeat-like"/>
    <property type="match status" value="1"/>
</dbReference>
<dbReference type="GO" id="GO:0000127">
    <property type="term" value="C:transcription factor TFIIIC complex"/>
    <property type="evidence" value="ECO:0007669"/>
    <property type="project" value="InterPro"/>
</dbReference>
<dbReference type="Pfam" id="PF12660">
    <property type="entry name" value="zf-TFIIIC"/>
    <property type="match status" value="1"/>
</dbReference>
<dbReference type="Pfam" id="PF12657">
    <property type="entry name" value="TFIIIC_delta"/>
    <property type="match status" value="1"/>
</dbReference>
<dbReference type="AlphaFoldDB" id="A0AAX4JXH2"/>
<evidence type="ECO:0000313" key="5">
    <source>
        <dbReference type="Proteomes" id="UP001355207"/>
    </source>
</evidence>
<dbReference type="Proteomes" id="UP001355207">
    <property type="component" value="Chromosome 5"/>
</dbReference>
<protein>
    <recommendedName>
        <fullName evidence="6">Transcription factor IIIC 90kDa subunit N-terminal domain-containing protein</fullName>
    </recommendedName>
</protein>
<keyword evidence="5" id="KW-1185">Reference proteome</keyword>
<accession>A0AAX4JXH2</accession>
<dbReference type="InterPro" id="IPR024761">
    <property type="entry name" value="TFIIIC_delta_N"/>
</dbReference>
<feature type="domain" description="Transcription factor IIIC 90kDa subunit N-terminal" evidence="2">
    <location>
        <begin position="32"/>
        <end position="441"/>
    </location>
</feature>